<dbReference type="SUPFAM" id="SSF53474">
    <property type="entry name" value="alpha/beta-Hydrolases"/>
    <property type="match status" value="1"/>
</dbReference>
<dbReference type="GO" id="GO:0006508">
    <property type="term" value="P:proteolysis"/>
    <property type="evidence" value="ECO:0007669"/>
    <property type="project" value="InterPro"/>
</dbReference>
<proteinExistence type="predicted"/>
<dbReference type="Pfam" id="PF00326">
    <property type="entry name" value="Peptidase_S9"/>
    <property type="match status" value="1"/>
</dbReference>
<sequence>MYSPVNSTLDSGPPKSVTLKGEKKPKGETPMQRLSTDGTIVSTQPVHISLHPEVHDRVEITKITYLVDHLQVIGYIAKPSVSTARSFPVLIYNRGGFRSFSKINDATLVRIADYAARGYVVLASQYRGNAGGAGRDEYGGSDVKDLFALAWLAESLPEADATRLLMFGHSRGGMMTYLSIGHGLNLTAAAVVAAPTDLARRPLPHALEQLYGGLFGEPADNPDAYRARSALHWPERLTVPLLIQHGGQDRRVYPIESEQLVERLQTLGLPHQYIYYPDGDHFLQNVQQERDEAIFQWFEKFLT</sequence>
<evidence type="ECO:0000259" key="3">
    <source>
        <dbReference type="Pfam" id="PF00326"/>
    </source>
</evidence>
<dbReference type="PANTHER" id="PTHR42776:SF27">
    <property type="entry name" value="DIPEPTIDYL PEPTIDASE FAMILY MEMBER 6"/>
    <property type="match status" value="1"/>
</dbReference>
<keyword evidence="1" id="KW-0378">Hydrolase</keyword>
<feature type="compositionally biased region" description="Polar residues" evidence="2">
    <location>
        <begin position="1"/>
        <end position="10"/>
    </location>
</feature>
<evidence type="ECO:0000256" key="1">
    <source>
        <dbReference type="ARBA" id="ARBA00022801"/>
    </source>
</evidence>
<feature type="domain" description="Peptidase S9 prolyl oligopeptidase catalytic" evidence="3">
    <location>
        <begin position="114"/>
        <end position="302"/>
    </location>
</feature>
<dbReference type="InterPro" id="IPR029058">
    <property type="entry name" value="AB_hydrolase_fold"/>
</dbReference>
<dbReference type="GO" id="GO:0004252">
    <property type="term" value="F:serine-type endopeptidase activity"/>
    <property type="evidence" value="ECO:0007669"/>
    <property type="project" value="TreeGrafter"/>
</dbReference>
<dbReference type="KEGG" id="tab:CIG75_01105"/>
<dbReference type="InterPro" id="IPR001375">
    <property type="entry name" value="Peptidase_S9_cat"/>
</dbReference>
<protein>
    <recommendedName>
        <fullName evidence="3">Peptidase S9 prolyl oligopeptidase catalytic domain-containing protein</fullName>
    </recommendedName>
</protein>
<gene>
    <name evidence="4" type="ORF">CIG75_01105</name>
</gene>
<reference evidence="4 5" key="1">
    <citation type="journal article" date="2015" name="Int. J. Syst. Evol. Microbiol.">
        <title>Tumebacillus algifaecis sp. nov., isolated from decomposing algal scum.</title>
        <authorList>
            <person name="Wu Y.F."/>
            <person name="Zhang B."/>
            <person name="Xing P."/>
            <person name="Wu Q.L."/>
            <person name="Liu S.J."/>
        </authorList>
    </citation>
    <scope>NUCLEOTIDE SEQUENCE [LARGE SCALE GENOMIC DNA]</scope>
    <source>
        <strain evidence="4 5">THMBR28</strain>
    </source>
</reference>
<evidence type="ECO:0000313" key="4">
    <source>
        <dbReference type="EMBL" id="ASS73711.1"/>
    </source>
</evidence>
<evidence type="ECO:0000256" key="2">
    <source>
        <dbReference type="SAM" id="MobiDB-lite"/>
    </source>
</evidence>
<dbReference type="AlphaFoldDB" id="A0A223CWR9"/>
<evidence type="ECO:0000313" key="5">
    <source>
        <dbReference type="Proteomes" id="UP000214688"/>
    </source>
</evidence>
<accession>A0A223CWR9</accession>
<keyword evidence="5" id="KW-1185">Reference proteome</keyword>
<dbReference type="PANTHER" id="PTHR42776">
    <property type="entry name" value="SERINE PEPTIDASE S9 FAMILY MEMBER"/>
    <property type="match status" value="1"/>
</dbReference>
<dbReference type="Proteomes" id="UP000214688">
    <property type="component" value="Chromosome"/>
</dbReference>
<dbReference type="EMBL" id="CP022657">
    <property type="protein sequence ID" value="ASS73711.1"/>
    <property type="molecule type" value="Genomic_DNA"/>
</dbReference>
<dbReference type="Gene3D" id="3.40.50.1820">
    <property type="entry name" value="alpha/beta hydrolase"/>
    <property type="match status" value="1"/>
</dbReference>
<name>A0A223CWR9_9BACL</name>
<feature type="region of interest" description="Disordered" evidence="2">
    <location>
        <begin position="1"/>
        <end position="33"/>
    </location>
</feature>
<organism evidence="4 5">
    <name type="scientific">Tumebacillus algifaecis</name>
    <dbReference type="NCBI Taxonomy" id="1214604"/>
    <lineage>
        <taxon>Bacteria</taxon>
        <taxon>Bacillati</taxon>
        <taxon>Bacillota</taxon>
        <taxon>Bacilli</taxon>
        <taxon>Bacillales</taxon>
        <taxon>Alicyclobacillaceae</taxon>
        <taxon>Tumebacillus</taxon>
    </lineage>
</organism>